<reference evidence="5" key="1">
    <citation type="submission" date="2013-04" db="EMBL/GenBank/DDBJ databases">
        <title>The Genome Sequence of Fonticula alba ATCC 38817.</title>
        <authorList>
            <consortium name="The Broad Institute Genomics Platform"/>
            <person name="Russ C."/>
            <person name="Cuomo C."/>
            <person name="Burger G."/>
            <person name="Gray M.W."/>
            <person name="Holland P.W.H."/>
            <person name="King N."/>
            <person name="Lang F.B.F."/>
            <person name="Roger A.J."/>
            <person name="Ruiz-Trillo I."/>
            <person name="Brown M."/>
            <person name="Walker B."/>
            <person name="Young S."/>
            <person name="Zeng Q."/>
            <person name="Gargeya S."/>
            <person name="Fitzgerald M."/>
            <person name="Haas B."/>
            <person name="Abouelleil A."/>
            <person name="Allen A.W."/>
            <person name="Alvarado L."/>
            <person name="Arachchi H.M."/>
            <person name="Berlin A.M."/>
            <person name="Chapman S.B."/>
            <person name="Gainer-Dewar J."/>
            <person name="Goldberg J."/>
            <person name="Griggs A."/>
            <person name="Gujja S."/>
            <person name="Hansen M."/>
            <person name="Howarth C."/>
            <person name="Imamovic A."/>
            <person name="Ireland A."/>
            <person name="Larimer J."/>
            <person name="McCowan C."/>
            <person name="Murphy C."/>
            <person name="Pearson M."/>
            <person name="Poon T.W."/>
            <person name="Priest M."/>
            <person name="Roberts A."/>
            <person name="Saif S."/>
            <person name="Shea T."/>
            <person name="Sisk P."/>
            <person name="Sykes S."/>
            <person name="Wortman J."/>
            <person name="Nusbaum C."/>
            <person name="Birren B."/>
        </authorList>
    </citation>
    <scope>NUCLEOTIDE SEQUENCE [LARGE SCALE GENOMIC DNA]</scope>
    <source>
        <strain evidence="5">ATCC 38817</strain>
    </source>
</reference>
<evidence type="ECO:0000256" key="1">
    <source>
        <dbReference type="ARBA" id="ARBA00005883"/>
    </source>
</evidence>
<dbReference type="Pfam" id="PF02252">
    <property type="entry name" value="PA28_C"/>
    <property type="match status" value="1"/>
</dbReference>
<dbReference type="InterPro" id="IPR003186">
    <property type="entry name" value="PA28_C"/>
</dbReference>
<accession>A0A058ZBJ1</accession>
<dbReference type="RefSeq" id="XP_009494411.1">
    <property type="nucleotide sequence ID" value="XM_009496136.1"/>
</dbReference>
<dbReference type="InterPro" id="IPR036997">
    <property type="entry name" value="PA28_C_sf"/>
</dbReference>
<dbReference type="GO" id="GO:0005654">
    <property type="term" value="C:nucleoplasm"/>
    <property type="evidence" value="ECO:0007669"/>
    <property type="project" value="TreeGrafter"/>
</dbReference>
<dbReference type="STRING" id="691883.A0A058ZBJ1"/>
<sequence length="397" mass="42846">MAHHHSSKRTSEASASSSATHLPKKARRGSGAESNPAVPASTPDAVIARIEQIKQRKRDDAWRAVYDRVPRKILQLEALIQRYNDLLGGLVPAAAAAAASAATDPCDISAAQEAADSHARSMMKAHANARATMLGVSRKTARLSFVSQVSSTAMASALGRASATAVGQLAAGDQLDLLAIVRNVESSCNGDARHFNAPRPTPNLPFPQGLVLPNLPRLEDGASQTTTSAPAAAAGAEDSAPQQDTGAPVSPHPMAVTVRELLESIKLEINEQLDICDAIKIWVQLNVPRIEDGNNFGVEVQEEIIGQLSQTENAFLGIRSEILDFYLSRANLVSAITNNPDNPDLMQALIEHDEKQMMRARMSLLDLLNNYLIMYDVITKNMDKLKRPRSEVALHMY</sequence>
<comment type="similarity">
    <text evidence="1">Belongs to the PA28 family.</text>
</comment>
<dbReference type="GeneID" id="20526959"/>
<dbReference type="PANTHER" id="PTHR10660:SF2">
    <property type="entry name" value="LD45860P"/>
    <property type="match status" value="1"/>
</dbReference>
<dbReference type="GO" id="GO:0008537">
    <property type="term" value="C:proteasome activator complex"/>
    <property type="evidence" value="ECO:0007669"/>
    <property type="project" value="InterPro"/>
</dbReference>
<dbReference type="SUPFAM" id="SSF47216">
    <property type="entry name" value="Proteasome activator"/>
    <property type="match status" value="1"/>
</dbReference>
<evidence type="ECO:0000313" key="6">
    <source>
        <dbReference type="Proteomes" id="UP000030693"/>
    </source>
</evidence>
<evidence type="ECO:0000313" key="5">
    <source>
        <dbReference type="EMBL" id="KCV71288.1"/>
    </source>
</evidence>
<dbReference type="Gene3D" id="1.20.120.180">
    <property type="entry name" value="Proteasome activator pa28, C-terminal domain"/>
    <property type="match status" value="1"/>
</dbReference>
<dbReference type="GO" id="GO:0005737">
    <property type="term" value="C:cytoplasm"/>
    <property type="evidence" value="ECO:0007669"/>
    <property type="project" value="TreeGrafter"/>
</dbReference>
<dbReference type="GO" id="GO:0061133">
    <property type="term" value="F:endopeptidase activator activity"/>
    <property type="evidence" value="ECO:0007669"/>
    <property type="project" value="TreeGrafter"/>
</dbReference>
<dbReference type="EMBL" id="KB932203">
    <property type="protein sequence ID" value="KCV71288.1"/>
    <property type="molecule type" value="Genomic_DNA"/>
</dbReference>
<feature type="region of interest" description="Disordered" evidence="3">
    <location>
        <begin position="192"/>
        <end position="251"/>
    </location>
</feature>
<dbReference type="Proteomes" id="UP000030693">
    <property type="component" value="Unassembled WGS sequence"/>
</dbReference>
<feature type="region of interest" description="Disordered" evidence="3">
    <location>
        <begin position="1"/>
        <end position="43"/>
    </location>
</feature>
<feature type="domain" description="Proteasome activator PA28 C-terminal" evidence="4">
    <location>
        <begin position="257"/>
        <end position="391"/>
    </location>
</feature>
<keyword evidence="6" id="KW-1185">Reference proteome</keyword>
<proteinExistence type="inferred from homology"/>
<dbReference type="eggNOG" id="KOG4470">
    <property type="taxonomic scope" value="Eukaryota"/>
</dbReference>
<protein>
    <recommendedName>
        <fullName evidence="4">Proteasome activator PA28 C-terminal domain-containing protein</fullName>
    </recommendedName>
</protein>
<gene>
    <name evidence="5" type="ORF">H696_02234</name>
</gene>
<dbReference type="AlphaFoldDB" id="A0A058ZBJ1"/>
<dbReference type="InterPro" id="IPR036252">
    <property type="entry name" value="Proteasome_activ_sf"/>
</dbReference>
<evidence type="ECO:0000256" key="3">
    <source>
        <dbReference type="SAM" id="MobiDB-lite"/>
    </source>
</evidence>
<evidence type="ECO:0000256" key="2">
    <source>
        <dbReference type="ARBA" id="ARBA00022942"/>
    </source>
</evidence>
<dbReference type="GO" id="GO:2000045">
    <property type="term" value="P:regulation of G1/S transition of mitotic cell cycle"/>
    <property type="evidence" value="ECO:0007669"/>
    <property type="project" value="TreeGrafter"/>
</dbReference>
<dbReference type="InterPro" id="IPR009077">
    <property type="entry name" value="Proteasome_activ_PA28"/>
</dbReference>
<feature type="compositionally biased region" description="Low complexity" evidence="3">
    <location>
        <begin position="221"/>
        <end position="243"/>
    </location>
</feature>
<dbReference type="OrthoDB" id="6591885at2759"/>
<dbReference type="FunFam" id="1.20.120.180:FF:000002">
    <property type="entry name" value="Proteasome activator complex subunit 1"/>
    <property type="match status" value="1"/>
</dbReference>
<dbReference type="GO" id="GO:0061136">
    <property type="term" value="P:regulation of proteasomal protein catabolic process"/>
    <property type="evidence" value="ECO:0007669"/>
    <property type="project" value="TreeGrafter"/>
</dbReference>
<dbReference type="PANTHER" id="PTHR10660">
    <property type="entry name" value="PROTEASOME REGULATOR PA28"/>
    <property type="match status" value="1"/>
</dbReference>
<evidence type="ECO:0000259" key="4">
    <source>
        <dbReference type="Pfam" id="PF02252"/>
    </source>
</evidence>
<keyword evidence="2" id="KW-0647">Proteasome</keyword>
<organism evidence="5">
    <name type="scientific">Fonticula alba</name>
    <name type="common">Slime mold</name>
    <dbReference type="NCBI Taxonomy" id="691883"/>
    <lineage>
        <taxon>Eukaryota</taxon>
        <taxon>Rotosphaerida</taxon>
        <taxon>Fonticulaceae</taxon>
        <taxon>Fonticula</taxon>
    </lineage>
</organism>
<name>A0A058ZBJ1_FONAL</name>